<dbReference type="PANTHER" id="PTHR37479:SF1">
    <property type="entry name" value="CELL DIVISION PROTEIN FTSL"/>
    <property type="match status" value="1"/>
</dbReference>
<evidence type="ECO:0000256" key="4">
    <source>
        <dbReference type="ARBA" id="ARBA00022692"/>
    </source>
</evidence>
<keyword evidence="5 8" id="KW-1133">Transmembrane helix</keyword>
<organism evidence="10 11">
    <name type="scientific">Neptunomonas antarctica</name>
    <dbReference type="NCBI Taxonomy" id="619304"/>
    <lineage>
        <taxon>Bacteria</taxon>
        <taxon>Pseudomonadati</taxon>
        <taxon>Pseudomonadota</taxon>
        <taxon>Gammaproteobacteria</taxon>
        <taxon>Oceanospirillales</taxon>
        <taxon>Oceanospirillaceae</taxon>
        <taxon>Neptunomonas</taxon>
    </lineage>
</organism>
<keyword evidence="8" id="KW-0997">Cell inner membrane</keyword>
<dbReference type="Proteomes" id="UP000185999">
    <property type="component" value="Unassembled WGS sequence"/>
</dbReference>
<keyword evidence="11" id="KW-1185">Reference proteome</keyword>
<comment type="subunit">
    <text evidence="8">Part of a complex composed of FtsB, FtsL and FtsQ.</text>
</comment>
<keyword evidence="7 8" id="KW-0131">Cell cycle</keyword>
<dbReference type="GO" id="GO:0032153">
    <property type="term" value="C:cell division site"/>
    <property type="evidence" value="ECO:0007669"/>
    <property type="project" value="UniProtKB-UniRule"/>
</dbReference>
<dbReference type="AlphaFoldDB" id="A0A1N7PFN6"/>
<evidence type="ECO:0000313" key="10">
    <source>
        <dbReference type="EMBL" id="SIT09404.1"/>
    </source>
</evidence>
<keyword evidence="4 8" id="KW-0812">Transmembrane</keyword>
<dbReference type="EMBL" id="FTOE01000014">
    <property type="protein sequence ID" value="SIT09404.1"/>
    <property type="molecule type" value="Genomic_DNA"/>
</dbReference>
<evidence type="ECO:0000256" key="3">
    <source>
        <dbReference type="ARBA" id="ARBA00022618"/>
    </source>
</evidence>
<dbReference type="PANTHER" id="PTHR37479">
    <property type="entry name" value="CELL DIVISION PROTEIN FTSL"/>
    <property type="match status" value="1"/>
</dbReference>
<sequence>MFSTPKWLSRNKEKEAIPQPMLSVEAVARPVFVVAILVVLIVCSALAVTYEAFQYRNLFNKQQIIVQQWDGFQVEWGQLLLEQSALGANNRVERVASKQLNMIAPQPSMIEIVQYER</sequence>
<dbReference type="InterPro" id="IPR011922">
    <property type="entry name" value="Cell_div_FtsL"/>
</dbReference>
<evidence type="ECO:0000256" key="2">
    <source>
        <dbReference type="ARBA" id="ARBA00022475"/>
    </source>
</evidence>
<evidence type="ECO:0000256" key="7">
    <source>
        <dbReference type="ARBA" id="ARBA00023306"/>
    </source>
</evidence>
<comment type="subcellular location">
    <subcellularLocation>
        <location evidence="8">Cell inner membrane</location>
        <topology evidence="8">Single-pass type II membrane protein</topology>
    </subcellularLocation>
    <subcellularLocation>
        <location evidence="1">Cell membrane</location>
        <topology evidence="1">Single-pass type II membrane protein</topology>
    </subcellularLocation>
    <text evidence="8">Localizes to the division septum where it forms a ring structure.</text>
</comment>
<gene>
    <name evidence="8" type="primary">ftsL</name>
    <name evidence="10" type="ORF">SAMN05421760_11458</name>
</gene>
<keyword evidence="2 8" id="KW-1003">Cell membrane</keyword>
<dbReference type="STRING" id="619304.SAMN05421760_11458"/>
<evidence type="ECO:0000256" key="6">
    <source>
        <dbReference type="ARBA" id="ARBA00023136"/>
    </source>
</evidence>
<dbReference type="GO" id="GO:0043093">
    <property type="term" value="P:FtsZ-dependent cytokinesis"/>
    <property type="evidence" value="ECO:0007669"/>
    <property type="project" value="UniProtKB-UniRule"/>
</dbReference>
<dbReference type="Pfam" id="PF04999">
    <property type="entry name" value="FtsL"/>
    <property type="match status" value="1"/>
</dbReference>
<name>A0A1N7PFN6_9GAMM</name>
<dbReference type="GO" id="GO:0005886">
    <property type="term" value="C:plasma membrane"/>
    <property type="evidence" value="ECO:0007669"/>
    <property type="project" value="UniProtKB-SubCell"/>
</dbReference>
<evidence type="ECO:0000313" key="11">
    <source>
        <dbReference type="Proteomes" id="UP000185999"/>
    </source>
</evidence>
<protein>
    <recommendedName>
        <fullName evidence="8 9">Cell division protein FtsL</fullName>
    </recommendedName>
</protein>
<proteinExistence type="inferred from homology"/>
<keyword evidence="3 8" id="KW-0132">Cell division</keyword>
<evidence type="ECO:0000256" key="8">
    <source>
        <dbReference type="HAMAP-Rule" id="MF_00910"/>
    </source>
</evidence>
<evidence type="ECO:0000256" key="9">
    <source>
        <dbReference type="NCBIfam" id="TIGR02209"/>
    </source>
</evidence>
<evidence type="ECO:0000256" key="5">
    <source>
        <dbReference type="ARBA" id="ARBA00022989"/>
    </source>
</evidence>
<comment type="function">
    <text evidence="8">Essential cell division protein. May link together the upstream cell division proteins, which are predominantly cytoplasmic, with the downstream cell division proteins, which are predominantly periplasmic.</text>
</comment>
<dbReference type="NCBIfam" id="TIGR02209">
    <property type="entry name" value="ftsL_broad"/>
    <property type="match status" value="1"/>
</dbReference>
<dbReference type="HAMAP" id="MF_00910">
    <property type="entry name" value="FtsL"/>
    <property type="match status" value="1"/>
</dbReference>
<comment type="similarity">
    <text evidence="8">Belongs to the FtsL family.</text>
</comment>
<accession>A0A1N7PFN6</accession>
<evidence type="ECO:0000256" key="1">
    <source>
        <dbReference type="ARBA" id="ARBA00004401"/>
    </source>
</evidence>
<feature type="transmembrane region" description="Helical" evidence="8">
    <location>
        <begin position="31"/>
        <end position="53"/>
    </location>
</feature>
<reference evidence="11" key="1">
    <citation type="submission" date="2017-01" db="EMBL/GenBank/DDBJ databases">
        <authorList>
            <person name="Varghese N."/>
            <person name="Submissions S."/>
        </authorList>
    </citation>
    <scope>NUCLEOTIDE SEQUENCE [LARGE SCALE GENOMIC DNA]</scope>
    <source>
        <strain evidence="11">DSM 22306</strain>
    </source>
</reference>
<keyword evidence="6 8" id="KW-0472">Membrane</keyword>